<dbReference type="InterPro" id="IPR017907">
    <property type="entry name" value="Znf_RING_CS"/>
</dbReference>
<keyword evidence="4" id="KW-0479">Metal-binding</keyword>
<keyword evidence="6" id="KW-0862">Zinc</keyword>
<dbReference type="GO" id="GO:0061630">
    <property type="term" value="F:ubiquitin protein ligase activity"/>
    <property type="evidence" value="ECO:0007669"/>
    <property type="project" value="UniProtKB-EC"/>
</dbReference>
<gene>
    <name evidence="11" type="ORF">FEM48_ZijujUnG0026400</name>
</gene>
<dbReference type="EC" id="2.3.2.27" evidence="2"/>
<keyword evidence="8" id="KW-0804">Transcription</keyword>
<comment type="catalytic activity">
    <reaction evidence="1">
        <text>S-ubiquitinyl-[E2 ubiquitin-conjugating enzyme]-L-cysteine + [acceptor protein]-L-lysine = [E2 ubiquitin-conjugating enzyme]-L-cysteine + N(6)-ubiquitinyl-[acceptor protein]-L-lysine.</text>
        <dbReference type="EC" id="2.3.2.27"/>
    </reaction>
</comment>
<dbReference type="SUPFAM" id="SSF57850">
    <property type="entry name" value="RING/U-box"/>
    <property type="match status" value="1"/>
</dbReference>
<accession>A0A978U9N2</accession>
<dbReference type="InterPro" id="IPR013083">
    <property type="entry name" value="Znf_RING/FYVE/PHD"/>
</dbReference>
<dbReference type="PROSITE" id="PS00518">
    <property type="entry name" value="ZF_RING_1"/>
    <property type="match status" value="1"/>
</dbReference>
<evidence type="ECO:0000256" key="1">
    <source>
        <dbReference type="ARBA" id="ARBA00000900"/>
    </source>
</evidence>
<sequence length="387" mass="44073">MLSFSCSETMESSSSRRRRSREKLVGKVIWPSVHGQTCPICLENLDLRSSAVLSDCKHAYCLGCIGKWSRLRRKCPLCNADFKSWFSHISLSSWSFHKQHLTPLIDTSRKKPRFEEEHPPQRSVINGVHSRTRPLPWRRSFGRPGSVIDGVLAARKLRWRASIYEKRLQAVPLSPRNHHEQNIIGNNGVKERTLRRIEPWIRRELQAILGDTDPSNIVHVAASVYISFLELKVHAASARLDMGDNFLAPLQPFLLDRTNMFWHELRYNDGTMRLSVGESSTRAGWNATGNDQMLKVRRFSKDSKVLLHNGCHDDGHLGHCLWEDIIGTVITMRPPVSIRHERDYRFLKAAVPIILSAGSDHLEVNRLDPSLQGANLLHVQAALSNSP</sequence>
<comment type="caution">
    <text evidence="11">The sequence shown here is derived from an EMBL/GenBank/DDBJ whole genome shotgun (WGS) entry which is preliminary data.</text>
</comment>
<evidence type="ECO:0000256" key="4">
    <source>
        <dbReference type="ARBA" id="ARBA00022723"/>
    </source>
</evidence>
<evidence type="ECO:0000313" key="11">
    <source>
        <dbReference type="EMBL" id="KAH7511305.1"/>
    </source>
</evidence>
<dbReference type="EMBL" id="JAEACU010000149">
    <property type="protein sequence ID" value="KAH7511305.1"/>
    <property type="molecule type" value="Genomic_DNA"/>
</dbReference>
<organism evidence="11 12">
    <name type="scientific">Ziziphus jujuba var. spinosa</name>
    <dbReference type="NCBI Taxonomy" id="714518"/>
    <lineage>
        <taxon>Eukaryota</taxon>
        <taxon>Viridiplantae</taxon>
        <taxon>Streptophyta</taxon>
        <taxon>Embryophyta</taxon>
        <taxon>Tracheophyta</taxon>
        <taxon>Spermatophyta</taxon>
        <taxon>Magnoliopsida</taxon>
        <taxon>eudicotyledons</taxon>
        <taxon>Gunneridae</taxon>
        <taxon>Pentapetalae</taxon>
        <taxon>rosids</taxon>
        <taxon>fabids</taxon>
        <taxon>Rosales</taxon>
        <taxon>Rhamnaceae</taxon>
        <taxon>Paliureae</taxon>
        <taxon>Ziziphus</taxon>
    </lineage>
</organism>
<dbReference type="GO" id="GO:0008270">
    <property type="term" value="F:zinc ion binding"/>
    <property type="evidence" value="ECO:0007669"/>
    <property type="project" value="UniProtKB-KW"/>
</dbReference>
<keyword evidence="3" id="KW-0808">Transferase</keyword>
<keyword evidence="7" id="KW-0805">Transcription regulation</keyword>
<reference evidence="11" key="1">
    <citation type="journal article" date="2021" name="Front. Plant Sci.">
        <title>Chromosome-Scale Genome Assembly for Chinese Sour Jujube and Insights Into Its Genome Evolution and Domestication Signature.</title>
        <authorList>
            <person name="Shen L.-Y."/>
            <person name="Luo H."/>
            <person name="Wang X.-L."/>
            <person name="Wang X.-M."/>
            <person name="Qiu X.-J."/>
            <person name="Liu H."/>
            <person name="Zhou S.-S."/>
            <person name="Jia K.-H."/>
            <person name="Nie S."/>
            <person name="Bao Y.-T."/>
            <person name="Zhang R.-G."/>
            <person name="Yun Q.-Z."/>
            <person name="Chai Y.-H."/>
            <person name="Lu J.-Y."/>
            <person name="Li Y."/>
            <person name="Zhao S.-W."/>
            <person name="Mao J.-F."/>
            <person name="Jia S.-G."/>
            <person name="Mao Y.-M."/>
        </authorList>
    </citation>
    <scope>NUCLEOTIDE SEQUENCE</scope>
    <source>
        <strain evidence="11">AT0</strain>
        <tissue evidence="11">Leaf</tissue>
    </source>
</reference>
<dbReference type="Gene3D" id="3.30.40.10">
    <property type="entry name" value="Zinc/RING finger domain, C3HC4 (zinc finger)"/>
    <property type="match status" value="1"/>
</dbReference>
<evidence type="ECO:0000256" key="7">
    <source>
        <dbReference type="ARBA" id="ARBA00023015"/>
    </source>
</evidence>
<keyword evidence="5 9" id="KW-0863">Zinc-finger</keyword>
<dbReference type="GO" id="GO:0006513">
    <property type="term" value="P:protein monoubiquitination"/>
    <property type="evidence" value="ECO:0007669"/>
    <property type="project" value="TreeGrafter"/>
</dbReference>
<dbReference type="SMART" id="SM00184">
    <property type="entry name" value="RING"/>
    <property type="match status" value="1"/>
</dbReference>
<dbReference type="PANTHER" id="PTHR46077:SF1">
    <property type="entry name" value="TOP1 BINDING ARGININE_SERINE RICH PROTEIN, E3 UBIQUITIN LIGASE"/>
    <property type="match status" value="1"/>
</dbReference>
<dbReference type="Pfam" id="PF13639">
    <property type="entry name" value="zf-RING_2"/>
    <property type="match status" value="1"/>
</dbReference>
<evidence type="ECO:0000256" key="2">
    <source>
        <dbReference type="ARBA" id="ARBA00012483"/>
    </source>
</evidence>
<evidence type="ECO:0000313" key="12">
    <source>
        <dbReference type="Proteomes" id="UP000813462"/>
    </source>
</evidence>
<dbReference type="InterPro" id="IPR001841">
    <property type="entry name" value="Znf_RING"/>
</dbReference>
<feature type="domain" description="RING-type" evidence="10">
    <location>
        <begin position="38"/>
        <end position="79"/>
    </location>
</feature>
<evidence type="ECO:0000259" key="10">
    <source>
        <dbReference type="PROSITE" id="PS50089"/>
    </source>
</evidence>
<dbReference type="PROSITE" id="PS50089">
    <property type="entry name" value="ZF_RING_2"/>
    <property type="match status" value="1"/>
</dbReference>
<dbReference type="PANTHER" id="PTHR46077">
    <property type="entry name" value="E3 UBIQUITIN-PROTEIN LIGASE TOPORS"/>
    <property type="match status" value="1"/>
</dbReference>
<evidence type="ECO:0000256" key="9">
    <source>
        <dbReference type="PROSITE-ProRule" id="PRU00175"/>
    </source>
</evidence>
<protein>
    <recommendedName>
        <fullName evidence="2">RING-type E3 ubiquitin transferase</fullName>
        <ecNumber evidence="2">2.3.2.27</ecNumber>
    </recommendedName>
</protein>
<name>A0A978U9N2_ZIZJJ</name>
<proteinExistence type="predicted"/>
<evidence type="ECO:0000256" key="8">
    <source>
        <dbReference type="ARBA" id="ARBA00023163"/>
    </source>
</evidence>
<dbReference type="AlphaFoldDB" id="A0A978U9N2"/>
<evidence type="ECO:0000256" key="3">
    <source>
        <dbReference type="ARBA" id="ARBA00022679"/>
    </source>
</evidence>
<evidence type="ECO:0000256" key="5">
    <source>
        <dbReference type="ARBA" id="ARBA00022771"/>
    </source>
</evidence>
<dbReference type="Proteomes" id="UP000813462">
    <property type="component" value="Unassembled WGS sequence"/>
</dbReference>
<evidence type="ECO:0000256" key="6">
    <source>
        <dbReference type="ARBA" id="ARBA00022833"/>
    </source>
</evidence>
<dbReference type="GO" id="GO:0000209">
    <property type="term" value="P:protein polyubiquitination"/>
    <property type="evidence" value="ECO:0007669"/>
    <property type="project" value="TreeGrafter"/>
</dbReference>